<feature type="region of interest" description="Disordered" evidence="4">
    <location>
        <begin position="1"/>
        <end position="20"/>
    </location>
</feature>
<accession>A0A0E0Q740</accession>
<dbReference type="GO" id="GO:0016567">
    <property type="term" value="P:protein ubiquitination"/>
    <property type="evidence" value="ECO:0007669"/>
    <property type="project" value="UniProtKB-UniPathway"/>
</dbReference>
<dbReference type="InterPro" id="IPR001232">
    <property type="entry name" value="SKP1-like"/>
</dbReference>
<dbReference type="OMA" id="GKNSQEM"/>
<comment type="similarity">
    <text evidence="2">Belongs to the SKP1 family.</text>
</comment>
<organism evidence="6 7">
    <name type="scientific">Oryza rufipogon</name>
    <name type="common">Brownbeard rice</name>
    <name type="synonym">Asian wild rice</name>
    <dbReference type="NCBI Taxonomy" id="4529"/>
    <lineage>
        <taxon>Eukaryota</taxon>
        <taxon>Viridiplantae</taxon>
        <taxon>Streptophyta</taxon>
        <taxon>Embryophyta</taxon>
        <taxon>Tracheophyta</taxon>
        <taxon>Spermatophyta</taxon>
        <taxon>Magnoliopsida</taxon>
        <taxon>Liliopsida</taxon>
        <taxon>Poales</taxon>
        <taxon>Poaceae</taxon>
        <taxon>BOP clade</taxon>
        <taxon>Oryzoideae</taxon>
        <taxon>Oryzeae</taxon>
        <taxon>Oryzinae</taxon>
        <taxon>Oryza</taxon>
    </lineage>
</organism>
<keyword evidence="3" id="KW-0833">Ubl conjugation pathway</keyword>
<dbReference type="Pfam" id="PF01466">
    <property type="entry name" value="Skp1"/>
    <property type="match status" value="1"/>
</dbReference>
<dbReference type="InterPro" id="IPR036296">
    <property type="entry name" value="SKP1-like_dim_sf"/>
</dbReference>
<proteinExistence type="inferred from homology"/>
<dbReference type="Gramene" id="ORUFI07G11540.1">
    <property type="protein sequence ID" value="ORUFI07G11540.1"/>
    <property type="gene ID" value="ORUFI07G11540"/>
</dbReference>
<dbReference type="AlphaFoldDB" id="A0A0E0Q740"/>
<dbReference type="HOGENOM" id="CLU_059252_6_0_1"/>
<sequence length="285" mass="31265">MVAPRSMAAEEKASPSSPPLWRQKDSLFRWVAITKDPLGPVLEQCLDIPTALPNLRHNASLNTPLLDSHGRFVSILALPYWDTVAMEEKAGAKMISVECSDGKTFDMPLAAAMLSTVIRNSCKIVDDESDSDKPSGDGEITMVKLPHQVPSTIFPEVKKYCMKHAKVDEKGNSTATVFTNTGAAAASSSSTSVPDDDPTATEEEVLKNWDKEFVNVDQWPLYNLLLAAHFLDIQGLFDIASQKVADMLKGKNSQEMRDTLSIANDFTADEQQAIRALNPWAFPNP</sequence>
<dbReference type="PANTHER" id="PTHR11165">
    <property type="entry name" value="SKP1"/>
    <property type="match status" value="1"/>
</dbReference>
<dbReference type="STRING" id="4529.A0A0E0Q740"/>
<dbReference type="GO" id="GO:0006511">
    <property type="term" value="P:ubiquitin-dependent protein catabolic process"/>
    <property type="evidence" value="ECO:0007669"/>
    <property type="project" value="InterPro"/>
</dbReference>
<keyword evidence="7" id="KW-1185">Reference proteome</keyword>
<protein>
    <recommendedName>
        <fullName evidence="5">SKP1 component dimerisation domain-containing protein</fullName>
    </recommendedName>
</protein>
<reference evidence="7" key="1">
    <citation type="submission" date="2013-06" db="EMBL/GenBank/DDBJ databases">
        <authorList>
            <person name="Zhao Q."/>
        </authorList>
    </citation>
    <scope>NUCLEOTIDE SEQUENCE</scope>
    <source>
        <strain evidence="7">cv. W1943</strain>
    </source>
</reference>
<dbReference type="Proteomes" id="UP000008022">
    <property type="component" value="Unassembled WGS sequence"/>
</dbReference>
<dbReference type="UniPathway" id="UPA00143"/>
<evidence type="ECO:0000256" key="3">
    <source>
        <dbReference type="ARBA" id="ARBA00022786"/>
    </source>
</evidence>
<evidence type="ECO:0000313" key="6">
    <source>
        <dbReference type="EnsemblPlants" id="ORUFI07G11540.1"/>
    </source>
</evidence>
<dbReference type="Gene3D" id="3.30.710.10">
    <property type="entry name" value="Potassium Channel Kv1.1, Chain A"/>
    <property type="match status" value="1"/>
</dbReference>
<comment type="pathway">
    <text evidence="1">Protein modification; protein ubiquitination.</text>
</comment>
<evidence type="ECO:0000256" key="4">
    <source>
        <dbReference type="SAM" id="MobiDB-lite"/>
    </source>
</evidence>
<dbReference type="InterPro" id="IPR016897">
    <property type="entry name" value="SKP1"/>
</dbReference>
<feature type="domain" description="SKP1 component dimerisation" evidence="5">
    <location>
        <begin position="234"/>
        <end position="281"/>
    </location>
</feature>
<dbReference type="InterPro" id="IPR011333">
    <property type="entry name" value="SKP1/BTB/POZ_sf"/>
</dbReference>
<evidence type="ECO:0000256" key="1">
    <source>
        <dbReference type="ARBA" id="ARBA00004906"/>
    </source>
</evidence>
<dbReference type="GO" id="GO:0009867">
    <property type="term" value="P:jasmonic acid mediated signaling pathway"/>
    <property type="evidence" value="ECO:0007669"/>
    <property type="project" value="UniProtKB-ARBA"/>
</dbReference>
<reference evidence="6" key="2">
    <citation type="submission" date="2015-06" db="UniProtKB">
        <authorList>
            <consortium name="EnsemblPlants"/>
        </authorList>
    </citation>
    <scope>IDENTIFICATION</scope>
</reference>
<dbReference type="InterPro" id="IPR016072">
    <property type="entry name" value="Skp1_comp_dimer"/>
</dbReference>
<dbReference type="EnsemblPlants" id="ORUFI07G11540.1">
    <property type="protein sequence ID" value="ORUFI07G11540.1"/>
    <property type="gene ID" value="ORUFI07G11540"/>
</dbReference>
<evidence type="ECO:0000259" key="5">
    <source>
        <dbReference type="Pfam" id="PF01466"/>
    </source>
</evidence>
<dbReference type="SUPFAM" id="SSF81382">
    <property type="entry name" value="Skp1 dimerisation domain-like"/>
    <property type="match status" value="1"/>
</dbReference>
<dbReference type="eggNOG" id="KOG1724">
    <property type="taxonomic scope" value="Eukaryota"/>
</dbReference>
<evidence type="ECO:0000256" key="2">
    <source>
        <dbReference type="ARBA" id="ARBA00009993"/>
    </source>
</evidence>
<name>A0A0E0Q740_ORYRU</name>
<dbReference type="SMART" id="SM00512">
    <property type="entry name" value="Skp1"/>
    <property type="match status" value="1"/>
</dbReference>
<dbReference type="FunFam" id="3.30.710.10:FF:000229">
    <property type="entry name" value="Os07g0409500 protein"/>
    <property type="match status" value="1"/>
</dbReference>
<evidence type="ECO:0000313" key="7">
    <source>
        <dbReference type="Proteomes" id="UP000008022"/>
    </source>
</evidence>